<dbReference type="STRING" id="10029.G3I121"/>
<sequence length="58" mass="6818">MFSFSQYPDKQNAYSRYQPQSRYWVIGLQHKHEYRAYEDSFTSSLLSMTVPPATSGFS</sequence>
<evidence type="ECO:0000313" key="2">
    <source>
        <dbReference type="Proteomes" id="UP000001075"/>
    </source>
</evidence>
<dbReference type="EMBL" id="JH001041">
    <property type="protein sequence ID" value="EGV94419.1"/>
    <property type="molecule type" value="Genomic_DNA"/>
</dbReference>
<protein>
    <submittedName>
        <fullName evidence="1">Tripartite motif-containing protein 6</fullName>
    </submittedName>
</protein>
<gene>
    <name evidence="1" type="ORF">I79_017064</name>
</gene>
<name>G3I121_CRIGR</name>
<dbReference type="AlphaFoldDB" id="G3I121"/>
<dbReference type="Proteomes" id="UP000001075">
    <property type="component" value="Unassembled WGS sequence"/>
</dbReference>
<accession>G3I121</accession>
<organism evidence="1 2">
    <name type="scientific">Cricetulus griseus</name>
    <name type="common">Chinese hamster</name>
    <name type="synonym">Cricetulus barabensis griseus</name>
    <dbReference type="NCBI Taxonomy" id="10029"/>
    <lineage>
        <taxon>Eukaryota</taxon>
        <taxon>Metazoa</taxon>
        <taxon>Chordata</taxon>
        <taxon>Craniata</taxon>
        <taxon>Vertebrata</taxon>
        <taxon>Euteleostomi</taxon>
        <taxon>Mammalia</taxon>
        <taxon>Eutheria</taxon>
        <taxon>Euarchontoglires</taxon>
        <taxon>Glires</taxon>
        <taxon>Rodentia</taxon>
        <taxon>Myomorpha</taxon>
        <taxon>Muroidea</taxon>
        <taxon>Cricetidae</taxon>
        <taxon>Cricetinae</taxon>
        <taxon>Cricetulus</taxon>
    </lineage>
</organism>
<dbReference type="InParanoid" id="G3I121"/>
<proteinExistence type="predicted"/>
<evidence type="ECO:0000313" key="1">
    <source>
        <dbReference type="EMBL" id="EGV94419.1"/>
    </source>
</evidence>
<reference evidence="2" key="1">
    <citation type="journal article" date="2011" name="Nat. Biotechnol.">
        <title>The genomic sequence of the Chinese hamster ovary (CHO)-K1 cell line.</title>
        <authorList>
            <person name="Xu X."/>
            <person name="Nagarajan H."/>
            <person name="Lewis N.E."/>
            <person name="Pan S."/>
            <person name="Cai Z."/>
            <person name="Liu X."/>
            <person name="Chen W."/>
            <person name="Xie M."/>
            <person name="Wang W."/>
            <person name="Hammond S."/>
            <person name="Andersen M.R."/>
            <person name="Neff N."/>
            <person name="Passarelli B."/>
            <person name="Koh W."/>
            <person name="Fan H.C."/>
            <person name="Wang J."/>
            <person name="Gui Y."/>
            <person name="Lee K.H."/>
            <person name="Betenbaugh M.J."/>
            <person name="Quake S.R."/>
            <person name="Famili I."/>
            <person name="Palsson B.O."/>
            <person name="Wang J."/>
        </authorList>
    </citation>
    <scope>NUCLEOTIDE SEQUENCE [LARGE SCALE GENOMIC DNA]</scope>
    <source>
        <strain evidence="2">CHO K1 cell line</strain>
    </source>
</reference>